<dbReference type="RefSeq" id="WP_038230746.1">
    <property type="nucleotide sequence ID" value="NZ_CP033578.1"/>
</dbReference>
<gene>
    <name evidence="6" type="ORF">ECB94_22095</name>
</gene>
<evidence type="ECO:0000313" key="6">
    <source>
        <dbReference type="EMBL" id="AYV23968.1"/>
    </source>
</evidence>
<dbReference type="InterPro" id="IPR058163">
    <property type="entry name" value="LysR-type_TF_proteobact-type"/>
</dbReference>
<dbReference type="Pfam" id="PF03466">
    <property type="entry name" value="LysR_substrate"/>
    <property type="match status" value="1"/>
</dbReference>
<dbReference type="SUPFAM" id="SSF46785">
    <property type="entry name" value="Winged helix' DNA-binding domain"/>
    <property type="match status" value="1"/>
</dbReference>
<dbReference type="FunFam" id="1.10.10.10:FF:000001">
    <property type="entry name" value="LysR family transcriptional regulator"/>
    <property type="match status" value="1"/>
</dbReference>
<dbReference type="PRINTS" id="PR00039">
    <property type="entry name" value="HTHLYSR"/>
</dbReference>
<dbReference type="AlphaFoldDB" id="A0A3G4VJ24"/>
<dbReference type="Gene3D" id="1.10.10.10">
    <property type="entry name" value="Winged helix-like DNA-binding domain superfamily/Winged helix DNA-binding domain"/>
    <property type="match status" value="1"/>
</dbReference>
<dbReference type="GO" id="GO:0043565">
    <property type="term" value="F:sequence-specific DNA binding"/>
    <property type="evidence" value="ECO:0007669"/>
    <property type="project" value="TreeGrafter"/>
</dbReference>
<dbReference type="SUPFAM" id="SSF53850">
    <property type="entry name" value="Periplasmic binding protein-like II"/>
    <property type="match status" value="1"/>
</dbReference>
<keyword evidence="3" id="KW-0238">DNA-binding</keyword>
<accession>A0A3G4VJ24</accession>
<evidence type="ECO:0000256" key="2">
    <source>
        <dbReference type="ARBA" id="ARBA00023015"/>
    </source>
</evidence>
<dbReference type="InterPro" id="IPR005119">
    <property type="entry name" value="LysR_subst-bd"/>
</dbReference>
<dbReference type="GO" id="GO:0003700">
    <property type="term" value="F:DNA-binding transcription factor activity"/>
    <property type="evidence" value="ECO:0007669"/>
    <property type="project" value="InterPro"/>
</dbReference>
<keyword evidence="2" id="KW-0805">Transcription regulation</keyword>
<dbReference type="Gene3D" id="3.40.190.10">
    <property type="entry name" value="Periplasmic binding protein-like II"/>
    <property type="match status" value="2"/>
</dbReference>
<proteinExistence type="inferred from homology"/>
<dbReference type="Proteomes" id="UP000279760">
    <property type="component" value="Chromosome 2"/>
</dbReference>
<dbReference type="PANTHER" id="PTHR30537">
    <property type="entry name" value="HTH-TYPE TRANSCRIPTIONAL REGULATOR"/>
    <property type="match status" value="1"/>
</dbReference>
<dbReference type="Pfam" id="PF00126">
    <property type="entry name" value="HTH_1"/>
    <property type="match status" value="1"/>
</dbReference>
<feature type="domain" description="HTH lysR-type" evidence="5">
    <location>
        <begin position="8"/>
        <end position="65"/>
    </location>
</feature>
<evidence type="ECO:0000256" key="4">
    <source>
        <dbReference type="ARBA" id="ARBA00023163"/>
    </source>
</evidence>
<name>A0A3G4VJ24_9VIBR</name>
<dbReference type="PROSITE" id="PS50931">
    <property type="entry name" value="HTH_LYSR"/>
    <property type="match status" value="1"/>
</dbReference>
<evidence type="ECO:0000256" key="1">
    <source>
        <dbReference type="ARBA" id="ARBA00009437"/>
    </source>
</evidence>
<dbReference type="PANTHER" id="PTHR30537:SF26">
    <property type="entry name" value="GLYCINE CLEAVAGE SYSTEM TRANSCRIPTIONAL ACTIVATOR"/>
    <property type="match status" value="1"/>
</dbReference>
<reference evidence="6 7" key="1">
    <citation type="submission" date="2018-11" db="EMBL/GenBank/DDBJ databases">
        <title>Complete Genome Sequence of Vbrio mediterranei 117-T6: a Potential Pathogen Bacteria Isolated from the Conchocelis of Pyropia.</title>
        <authorList>
            <person name="Liu Q."/>
        </authorList>
    </citation>
    <scope>NUCLEOTIDE SEQUENCE [LARGE SCALE GENOMIC DNA]</scope>
    <source>
        <strain evidence="6 7">117-T6</strain>
    </source>
</reference>
<dbReference type="GO" id="GO:0006351">
    <property type="term" value="P:DNA-templated transcription"/>
    <property type="evidence" value="ECO:0007669"/>
    <property type="project" value="TreeGrafter"/>
</dbReference>
<dbReference type="InterPro" id="IPR000847">
    <property type="entry name" value="LysR_HTH_N"/>
</dbReference>
<dbReference type="EMBL" id="CP033578">
    <property type="protein sequence ID" value="AYV23968.1"/>
    <property type="molecule type" value="Genomic_DNA"/>
</dbReference>
<comment type="similarity">
    <text evidence="1">Belongs to the LysR transcriptional regulatory family.</text>
</comment>
<evidence type="ECO:0000259" key="5">
    <source>
        <dbReference type="PROSITE" id="PS50931"/>
    </source>
</evidence>
<protein>
    <submittedName>
        <fullName evidence="6">LysR family transcriptional regulator</fullName>
    </submittedName>
</protein>
<dbReference type="InterPro" id="IPR036388">
    <property type="entry name" value="WH-like_DNA-bd_sf"/>
</dbReference>
<evidence type="ECO:0000256" key="3">
    <source>
        <dbReference type="ARBA" id="ARBA00023125"/>
    </source>
</evidence>
<evidence type="ECO:0000313" key="7">
    <source>
        <dbReference type="Proteomes" id="UP000279760"/>
    </source>
</evidence>
<keyword evidence="4" id="KW-0804">Transcription</keyword>
<organism evidence="6 7">
    <name type="scientific">Vibrio mediterranei</name>
    <dbReference type="NCBI Taxonomy" id="689"/>
    <lineage>
        <taxon>Bacteria</taxon>
        <taxon>Pseudomonadati</taxon>
        <taxon>Pseudomonadota</taxon>
        <taxon>Gammaproteobacteria</taxon>
        <taxon>Vibrionales</taxon>
        <taxon>Vibrionaceae</taxon>
        <taxon>Vibrio</taxon>
    </lineage>
</organism>
<sequence length="297" mass="33413">MSSSSGLPSIKALKTFVAVAHNLSFSKAAQELCVTQGAVSKQVAALEQQLGQALFERHIDGIRLTSIGEQYLPSIIEALESVQSATARLKQSENNEAVLNLDVTPSFASLWLINALQDFRSQNASIRINLKTGDGPIKGLNARSDIIIRCLPIATHYENATLLHIETLRLVGSTDLIERHPIRSHQDLEVYQFIPHITRPQLWEKFRNQFCPDTPMNFYGVGFEHFFMSLEAVKANCGLALLPDFMVDPLIEAKQLSNPLALSLVSQYGYYAITPNHRRDNKLVYLFNQWLEEQFRC</sequence>
<dbReference type="InterPro" id="IPR036390">
    <property type="entry name" value="WH_DNA-bd_sf"/>
</dbReference>